<dbReference type="Proteomes" id="UP001590950">
    <property type="component" value="Unassembled WGS sequence"/>
</dbReference>
<gene>
    <name evidence="1" type="ORF">N7G274_000735</name>
</gene>
<dbReference type="EMBL" id="JBEFKJ010000002">
    <property type="protein sequence ID" value="KAL2047693.1"/>
    <property type="molecule type" value="Genomic_DNA"/>
</dbReference>
<proteinExistence type="predicted"/>
<evidence type="ECO:0000313" key="1">
    <source>
        <dbReference type="EMBL" id="KAL2047693.1"/>
    </source>
</evidence>
<evidence type="ECO:0000313" key="2">
    <source>
        <dbReference type="Proteomes" id="UP001590950"/>
    </source>
</evidence>
<organism evidence="1 2">
    <name type="scientific">Stereocaulon virgatum</name>
    <dbReference type="NCBI Taxonomy" id="373712"/>
    <lineage>
        <taxon>Eukaryota</taxon>
        <taxon>Fungi</taxon>
        <taxon>Dikarya</taxon>
        <taxon>Ascomycota</taxon>
        <taxon>Pezizomycotina</taxon>
        <taxon>Lecanoromycetes</taxon>
        <taxon>OSLEUM clade</taxon>
        <taxon>Lecanoromycetidae</taxon>
        <taxon>Lecanorales</taxon>
        <taxon>Lecanorineae</taxon>
        <taxon>Stereocaulaceae</taxon>
        <taxon>Stereocaulon</taxon>
    </lineage>
</organism>
<accession>A0ABR4AW26</accession>
<keyword evidence="2" id="KW-1185">Reference proteome</keyword>
<comment type="caution">
    <text evidence="1">The sequence shown here is derived from an EMBL/GenBank/DDBJ whole genome shotgun (WGS) entry which is preliminary data.</text>
</comment>
<sequence>MTAISSGLYVGGGNARCCTRVVWMPGTAILVSYIRLRPLSAAFSASLACVPLKPYWRCYRLRWFCSSISSIYGSAAFTWDEPSISGKSDDQEARSHRTVTFLRCRTILQHLAELALPFTGEAELRKLEIVHFKRYGFH</sequence>
<reference evidence="1 2" key="1">
    <citation type="submission" date="2024-09" db="EMBL/GenBank/DDBJ databases">
        <title>Rethinking Asexuality: The Enigmatic Case of Functional Sexual Genes in Lepraria (Stereocaulaceae).</title>
        <authorList>
            <person name="Doellman M."/>
            <person name="Sun Y."/>
            <person name="Barcenas-Pena A."/>
            <person name="Lumbsch H.T."/>
            <person name="Grewe F."/>
        </authorList>
    </citation>
    <scope>NUCLEOTIDE SEQUENCE [LARGE SCALE GENOMIC DNA]</scope>
    <source>
        <strain evidence="1 2">Mercado 3170</strain>
    </source>
</reference>
<protein>
    <submittedName>
        <fullName evidence="1">Uncharacterized protein</fullName>
    </submittedName>
</protein>
<name>A0ABR4AW26_9LECA</name>